<accession>A0A439D279</accession>
<evidence type="ECO:0000256" key="1">
    <source>
        <dbReference type="SAM" id="MobiDB-lite"/>
    </source>
</evidence>
<feature type="compositionally biased region" description="Polar residues" evidence="1">
    <location>
        <begin position="658"/>
        <end position="667"/>
    </location>
</feature>
<feature type="compositionally biased region" description="Acidic residues" evidence="1">
    <location>
        <begin position="270"/>
        <end position="286"/>
    </location>
</feature>
<organism evidence="2 3">
    <name type="scientific">Xylaria grammica</name>
    <dbReference type="NCBI Taxonomy" id="363999"/>
    <lineage>
        <taxon>Eukaryota</taxon>
        <taxon>Fungi</taxon>
        <taxon>Dikarya</taxon>
        <taxon>Ascomycota</taxon>
        <taxon>Pezizomycotina</taxon>
        <taxon>Sordariomycetes</taxon>
        <taxon>Xylariomycetidae</taxon>
        <taxon>Xylariales</taxon>
        <taxon>Xylariaceae</taxon>
        <taxon>Xylaria</taxon>
    </lineage>
</organism>
<reference evidence="2 3" key="1">
    <citation type="submission" date="2018-12" db="EMBL/GenBank/DDBJ databases">
        <title>Draft genome sequence of Xylaria grammica IHI A82.</title>
        <authorList>
            <person name="Buettner E."/>
            <person name="Kellner H."/>
        </authorList>
    </citation>
    <scope>NUCLEOTIDE SEQUENCE [LARGE SCALE GENOMIC DNA]</scope>
    <source>
        <strain evidence="2 3">IHI A82</strain>
    </source>
</reference>
<name>A0A439D279_9PEZI</name>
<dbReference type="EMBL" id="RYZI01000195">
    <property type="protein sequence ID" value="RWA08530.1"/>
    <property type="molecule type" value="Genomic_DNA"/>
</dbReference>
<feature type="compositionally biased region" description="Basic and acidic residues" evidence="1">
    <location>
        <begin position="447"/>
        <end position="457"/>
    </location>
</feature>
<dbReference type="AlphaFoldDB" id="A0A439D279"/>
<comment type="caution">
    <text evidence="2">The sequence shown here is derived from an EMBL/GenBank/DDBJ whole genome shotgun (WGS) entry which is preliminary data.</text>
</comment>
<feature type="compositionally biased region" description="Polar residues" evidence="1">
    <location>
        <begin position="14"/>
        <end position="34"/>
    </location>
</feature>
<sequence>MGSTRKTPKATAPGHQQPSPSTMTSLPVYTSSYMVVQERSPPLSSPPPSSSNDAITSRLDPSRRNTEHGKSEQTAAPERSDVRSREAANGIVSSFQGTLPPSVEPRVRPKTSRSERISTQQTTTRRIKTLVKNKALLYDCIAEDKNEDDDDCEEYGGFQTWRQVKSWTMRHYRRRLRTKTKANPALPTNCFEKNLVPLLKAAEMALNARHFLKSVKEAMGARKLTRIFRHRLARDELPEDMAPLIFSPLYLRMCERHVRKLKCVRNSNDSESDGSDDEWSDWEEEGGVPLEGCSNEDRCPTTDAGTRILPSIEEDPPETSNPAVGQRADRPSTTIGTQEPETRVTQSRMSRKAQRRKEKRKARRRVGHEKRRTGSSVADRRRSRTPTPPRPSRTCDDLAHQPAPSQLRGQNRAPSAPRVRPFTDFMSPAATATPNPEAEPWTWMKTLLRDENERRNDISLGKDGGSEAAGNLRRLGTSSTPKKTATKDRVKDTATPNTSGGPPPPPRRTPSVLIVENERQAQKLARPRSRASLRKAKGPHQTQPVYEIPPRRFYNSSTGGATVPPRADQQAKAVGGGISKPKPKRPEPSRNAAAGRSGIKNKERAKRSNGAATPNRTNRTSRRQRSPSYQSSLSDDDVSFPPIEELCERLMRARAMAAQTQPQSQPETAARKGADKKRRRGEPPSECRGPPTKRIKRVAGASSSVAEGGVHANPQVHGRKRRGGDGDRSRGPSLLSQPNVCLPTPKPQKKWRSTKPVWQTSPPRAPRFVMPIG</sequence>
<feature type="compositionally biased region" description="Basic residues" evidence="1">
    <location>
        <begin position="525"/>
        <end position="538"/>
    </location>
</feature>
<proteinExistence type="predicted"/>
<feature type="compositionally biased region" description="Polar residues" evidence="1">
    <location>
        <begin position="331"/>
        <end position="348"/>
    </location>
</feature>
<protein>
    <submittedName>
        <fullName evidence="2">Uncharacterized protein</fullName>
    </submittedName>
</protein>
<feature type="compositionally biased region" description="Basic residues" evidence="1">
    <location>
        <begin position="349"/>
        <end position="373"/>
    </location>
</feature>
<gene>
    <name evidence="2" type="ORF">EKO27_g6579</name>
</gene>
<feature type="compositionally biased region" description="Low complexity" evidence="1">
    <location>
        <begin position="428"/>
        <end position="440"/>
    </location>
</feature>
<feature type="region of interest" description="Disordered" evidence="1">
    <location>
        <begin position="1"/>
        <end position="123"/>
    </location>
</feature>
<evidence type="ECO:0000313" key="3">
    <source>
        <dbReference type="Proteomes" id="UP000286045"/>
    </source>
</evidence>
<dbReference type="CDD" id="cd21393">
    <property type="entry name" value="sm_acid_XPC-like"/>
    <property type="match status" value="1"/>
</dbReference>
<keyword evidence="3" id="KW-1185">Reference proteome</keyword>
<feature type="compositionally biased region" description="Polar residues" evidence="1">
    <location>
        <begin position="403"/>
        <end position="413"/>
    </location>
</feature>
<feature type="region of interest" description="Disordered" evidence="1">
    <location>
        <begin position="266"/>
        <end position="773"/>
    </location>
</feature>
<feature type="compositionally biased region" description="Basic and acidic residues" evidence="1">
    <location>
        <begin position="60"/>
        <end position="71"/>
    </location>
</feature>
<evidence type="ECO:0000313" key="2">
    <source>
        <dbReference type="EMBL" id="RWA08530.1"/>
    </source>
</evidence>
<dbReference type="Proteomes" id="UP000286045">
    <property type="component" value="Unassembled WGS sequence"/>
</dbReference>